<evidence type="ECO:0000256" key="2">
    <source>
        <dbReference type="ARBA" id="ARBA00023002"/>
    </source>
</evidence>
<dbReference type="PANTHER" id="PTHR24321">
    <property type="entry name" value="DEHYDROGENASES, SHORT CHAIN"/>
    <property type="match status" value="1"/>
</dbReference>
<keyword evidence="3" id="KW-0520">NAD</keyword>
<keyword evidence="6" id="KW-1185">Reference proteome</keyword>
<sequence length="258" mass="26813">MRLENKVALVTGAAAGIGLACAKSLAKEGAKVVMADVATERGEAAAEAVRGEGGEALFVTCDVGEKAEVDALVARSVEAFGKLDIAIANAGIVHACDFLELEEEDWDRVLRVNLKGVFLTGQAAARQMVDQGTGGTIINMSSVNGVMAIPTITPYVVSKGGVNQLTKVMALSLADKNIRVNAIGPGSIHTEVFESVANDPAKMEGILSRTPMGRVGDPSEIGSVAVFLASDDSSYMTGQTIYPDGGRLALNYTVPTKK</sequence>
<dbReference type="Gene3D" id="3.40.50.720">
    <property type="entry name" value="NAD(P)-binding Rossmann-like Domain"/>
    <property type="match status" value="1"/>
</dbReference>
<evidence type="ECO:0000313" key="5">
    <source>
        <dbReference type="EMBL" id="MFC4353164.1"/>
    </source>
</evidence>
<keyword evidence="2 5" id="KW-0560">Oxidoreductase</keyword>
<evidence type="ECO:0000256" key="3">
    <source>
        <dbReference type="ARBA" id="ARBA00023027"/>
    </source>
</evidence>
<dbReference type="InterPro" id="IPR020904">
    <property type="entry name" value="Sc_DH/Rdtase_CS"/>
</dbReference>
<dbReference type="SMART" id="SM00822">
    <property type="entry name" value="PKS_KR"/>
    <property type="match status" value="1"/>
</dbReference>
<proteinExistence type="inferred from homology"/>
<dbReference type="PRINTS" id="PR00080">
    <property type="entry name" value="SDRFAMILY"/>
</dbReference>
<name>A0ABV8URM0_9PROT</name>
<dbReference type="EC" id="1.1.1.-" evidence="5"/>
<dbReference type="SUPFAM" id="SSF51735">
    <property type="entry name" value="NAD(P)-binding Rossmann-fold domains"/>
    <property type="match status" value="1"/>
</dbReference>
<dbReference type="PRINTS" id="PR00081">
    <property type="entry name" value="GDHRDH"/>
</dbReference>
<dbReference type="PANTHER" id="PTHR24321:SF8">
    <property type="entry name" value="ESTRADIOL 17-BETA-DEHYDROGENASE 8-RELATED"/>
    <property type="match status" value="1"/>
</dbReference>
<organism evidence="5 6">
    <name type="scientific">Fodinicurvata halophila</name>
    <dbReference type="NCBI Taxonomy" id="1419723"/>
    <lineage>
        <taxon>Bacteria</taxon>
        <taxon>Pseudomonadati</taxon>
        <taxon>Pseudomonadota</taxon>
        <taxon>Alphaproteobacteria</taxon>
        <taxon>Rhodospirillales</taxon>
        <taxon>Rhodovibrionaceae</taxon>
        <taxon>Fodinicurvata</taxon>
    </lineage>
</organism>
<feature type="domain" description="Ketoreductase" evidence="4">
    <location>
        <begin position="6"/>
        <end position="186"/>
    </location>
</feature>
<protein>
    <submittedName>
        <fullName evidence="5">SDR family NAD(P)-dependent oxidoreductase</fullName>
        <ecNumber evidence="5">1.1.1.-</ecNumber>
    </submittedName>
</protein>
<evidence type="ECO:0000256" key="1">
    <source>
        <dbReference type="ARBA" id="ARBA00006484"/>
    </source>
</evidence>
<dbReference type="InterPro" id="IPR036291">
    <property type="entry name" value="NAD(P)-bd_dom_sf"/>
</dbReference>
<accession>A0ABV8URM0</accession>
<evidence type="ECO:0000313" key="6">
    <source>
        <dbReference type="Proteomes" id="UP001595799"/>
    </source>
</evidence>
<dbReference type="InterPro" id="IPR002347">
    <property type="entry name" value="SDR_fam"/>
</dbReference>
<dbReference type="PROSITE" id="PS51257">
    <property type="entry name" value="PROKAR_LIPOPROTEIN"/>
    <property type="match status" value="1"/>
</dbReference>
<dbReference type="RefSeq" id="WP_382423539.1">
    <property type="nucleotide sequence ID" value="NZ_JBHSCW010000011.1"/>
</dbReference>
<gene>
    <name evidence="5" type="ORF">ACFOW6_16560</name>
</gene>
<reference evidence="6" key="1">
    <citation type="journal article" date="2019" name="Int. J. Syst. Evol. Microbiol.">
        <title>The Global Catalogue of Microorganisms (GCM) 10K type strain sequencing project: providing services to taxonomists for standard genome sequencing and annotation.</title>
        <authorList>
            <consortium name="The Broad Institute Genomics Platform"/>
            <consortium name="The Broad Institute Genome Sequencing Center for Infectious Disease"/>
            <person name="Wu L."/>
            <person name="Ma J."/>
        </authorList>
    </citation>
    <scope>NUCLEOTIDE SEQUENCE [LARGE SCALE GENOMIC DNA]</scope>
    <source>
        <strain evidence="6">CECT 8472</strain>
    </source>
</reference>
<dbReference type="GO" id="GO:0016491">
    <property type="term" value="F:oxidoreductase activity"/>
    <property type="evidence" value="ECO:0007669"/>
    <property type="project" value="UniProtKB-KW"/>
</dbReference>
<comment type="caution">
    <text evidence="5">The sequence shown here is derived from an EMBL/GenBank/DDBJ whole genome shotgun (WGS) entry which is preliminary data.</text>
</comment>
<dbReference type="Proteomes" id="UP001595799">
    <property type="component" value="Unassembled WGS sequence"/>
</dbReference>
<dbReference type="Pfam" id="PF13561">
    <property type="entry name" value="adh_short_C2"/>
    <property type="match status" value="1"/>
</dbReference>
<dbReference type="PROSITE" id="PS00061">
    <property type="entry name" value="ADH_SHORT"/>
    <property type="match status" value="1"/>
</dbReference>
<comment type="similarity">
    <text evidence="1">Belongs to the short-chain dehydrogenases/reductases (SDR) family.</text>
</comment>
<dbReference type="InterPro" id="IPR057326">
    <property type="entry name" value="KR_dom"/>
</dbReference>
<evidence type="ECO:0000259" key="4">
    <source>
        <dbReference type="SMART" id="SM00822"/>
    </source>
</evidence>
<dbReference type="EMBL" id="JBHSCW010000011">
    <property type="protein sequence ID" value="MFC4353164.1"/>
    <property type="molecule type" value="Genomic_DNA"/>
</dbReference>
<dbReference type="NCBIfam" id="NF005559">
    <property type="entry name" value="PRK07231.1"/>
    <property type="match status" value="1"/>
</dbReference>